<organism evidence="2 3">
    <name type="scientific">Saguinus oedipus</name>
    <name type="common">Cotton-top tamarin</name>
    <name type="synonym">Oedipomidas oedipus</name>
    <dbReference type="NCBI Taxonomy" id="9490"/>
    <lineage>
        <taxon>Eukaryota</taxon>
        <taxon>Metazoa</taxon>
        <taxon>Chordata</taxon>
        <taxon>Craniata</taxon>
        <taxon>Vertebrata</taxon>
        <taxon>Euteleostomi</taxon>
        <taxon>Mammalia</taxon>
        <taxon>Eutheria</taxon>
        <taxon>Euarchontoglires</taxon>
        <taxon>Primates</taxon>
        <taxon>Haplorrhini</taxon>
        <taxon>Platyrrhini</taxon>
        <taxon>Cebidae</taxon>
        <taxon>Callitrichinae</taxon>
        <taxon>Saguinus</taxon>
    </lineage>
</organism>
<sequence length="129" mass="12822">MGYFELLVDPCCPAALLCSLTGANSSSGHGGGACAKQPVGHICVPSSHGVHQPRIHRGAGSAGDAEDPRAHAPPGAAGMTESSFRPLVCSWPTRPNPPEAGKGLSAEAEPAGPLRSSSSARSWVGGGSG</sequence>
<proteinExistence type="predicted"/>
<feature type="region of interest" description="Disordered" evidence="1">
    <location>
        <begin position="45"/>
        <end position="129"/>
    </location>
</feature>
<evidence type="ECO:0000313" key="2">
    <source>
        <dbReference type="EMBL" id="KAK2084892.1"/>
    </source>
</evidence>
<name>A0ABQ9TL53_SAGOE</name>
<gene>
    <name evidence="2" type="ORF">P7K49_036192</name>
</gene>
<protein>
    <submittedName>
        <fullName evidence="2">Uncharacterized protein</fullName>
    </submittedName>
</protein>
<dbReference type="EMBL" id="JASSZA010000021">
    <property type="protein sequence ID" value="KAK2084892.1"/>
    <property type="molecule type" value="Genomic_DNA"/>
</dbReference>
<evidence type="ECO:0000256" key="1">
    <source>
        <dbReference type="SAM" id="MobiDB-lite"/>
    </source>
</evidence>
<keyword evidence="3" id="KW-1185">Reference proteome</keyword>
<comment type="caution">
    <text evidence="2">The sequence shown here is derived from an EMBL/GenBank/DDBJ whole genome shotgun (WGS) entry which is preliminary data.</text>
</comment>
<evidence type="ECO:0000313" key="3">
    <source>
        <dbReference type="Proteomes" id="UP001266305"/>
    </source>
</evidence>
<reference evidence="2 3" key="1">
    <citation type="submission" date="2023-05" db="EMBL/GenBank/DDBJ databases">
        <title>B98-5 Cell Line De Novo Hybrid Assembly: An Optical Mapping Approach.</title>
        <authorList>
            <person name="Kananen K."/>
            <person name="Auerbach J.A."/>
            <person name="Kautto E."/>
            <person name="Blachly J.S."/>
        </authorList>
    </citation>
    <scope>NUCLEOTIDE SEQUENCE [LARGE SCALE GENOMIC DNA]</scope>
    <source>
        <strain evidence="2">B95-8</strain>
        <tissue evidence="2">Cell line</tissue>
    </source>
</reference>
<dbReference type="Proteomes" id="UP001266305">
    <property type="component" value="Unassembled WGS sequence"/>
</dbReference>
<accession>A0ABQ9TL53</accession>